<evidence type="ECO:0000256" key="5">
    <source>
        <dbReference type="ARBA" id="ARBA00022592"/>
    </source>
</evidence>
<comment type="subunit">
    <text evidence="6">Homodimer.</text>
</comment>
<comment type="similarity">
    <text evidence="2 6">Belongs to the PhoU family.</text>
</comment>
<reference evidence="8 9" key="1">
    <citation type="submission" date="2019-08" db="EMBL/GenBank/DDBJ databases">
        <title>Pelomicrobium methylotrophicum gen. nov., sp. nov. a moderately thermophilic, facultatively anaerobic, lithoautotrophic and methylotrophic bacterium isolated from a terrestrial mud volcano.</title>
        <authorList>
            <person name="Slobodkina G.B."/>
            <person name="Merkel A.Y."/>
            <person name="Slobodkin A.I."/>
        </authorList>
    </citation>
    <scope>NUCLEOTIDE SEQUENCE [LARGE SCALE GENOMIC DNA]</scope>
    <source>
        <strain evidence="8 9">SM250</strain>
    </source>
</reference>
<accession>A0A5C7EYI6</accession>
<evidence type="ECO:0000256" key="6">
    <source>
        <dbReference type="PIRNR" id="PIRNR003107"/>
    </source>
</evidence>
<dbReference type="InterPro" id="IPR038078">
    <property type="entry name" value="PhoU-like_sf"/>
</dbReference>
<dbReference type="NCBIfam" id="TIGR02135">
    <property type="entry name" value="phoU_full"/>
    <property type="match status" value="1"/>
</dbReference>
<dbReference type="EMBL" id="VPFL01000002">
    <property type="protein sequence ID" value="TXF13417.1"/>
    <property type="molecule type" value="Genomic_DNA"/>
</dbReference>
<dbReference type="FunFam" id="1.20.58.220:FF:000002">
    <property type="entry name" value="Phosphate-specific transport system accessory protein PhoU"/>
    <property type="match status" value="1"/>
</dbReference>
<comment type="subcellular location">
    <subcellularLocation>
        <location evidence="1 6">Cytoplasm</location>
    </subcellularLocation>
</comment>
<dbReference type="FunCoup" id="A0A5C7EYI6">
    <property type="interactions" value="450"/>
</dbReference>
<evidence type="ECO:0000313" key="8">
    <source>
        <dbReference type="EMBL" id="TXF13417.1"/>
    </source>
</evidence>
<feature type="domain" description="PhoU" evidence="7">
    <location>
        <begin position="26"/>
        <end position="112"/>
    </location>
</feature>
<dbReference type="Proteomes" id="UP000321201">
    <property type="component" value="Unassembled WGS sequence"/>
</dbReference>
<dbReference type="SUPFAM" id="SSF109755">
    <property type="entry name" value="PhoU-like"/>
    <property type="match status" value="1"/>
</dbReference>
<evidence type="ECO:0000256" key="1">
    <source>
        <dbReference type="ARBA" id="ARBA00004496"/>
    </source>
</evidence>
<dbReference type="GO" id="GO:0005737">
    <property type="term" value="C:cytoplasm"/>
    <property type="evidence" value="ECO:0007669"/>
    <property type="project" value="UniProtKB-SubCell"/>
</dbReference>
<dbReference type="AlphaFoldDB" id="A0A5C7EYI6"/>
<evidence type="ECO:0000313" key="9">
    <source>
        <dbReference type="Proteomes" id="UP000321201"/>
    </source>
</evidence>
<keyword evidence="3 6" id="KW-0813">Transport</keyword>
<dbReference type="Pfam" id="PF01895">
    <property type="entry name" value="PhoU"/>
    <property type="match status" value="2"/>
</dbReference>
<name>A0A5C7EYI6_9PROT</name>
<dbReference type="InParanoid" id="A0A5C7EYI6"/>
<dbReference type="GO" id="GO:0006817">
    <property type="term" value="P:phosphate ion transport"/>
    <property type="evidence" value="ECO:0007669"/>
    <property type="project" value="UniProtKB-KW"/>
</dbReference>
<comment type="function">
    <text evidence="6">Plays a role in the regulation of phosphate uptake.</text>
</comment>
<dbReference type="InterPro" id="IPR026022">
    <property type="entry name" value="PhoU_dom"/>
</dbReference>
<keyword evidence="5 6" id="KW-0592">Phosphate transport</keyword>
<dbReference type="GO" id="GO:0045936">
    <property type="term" value="P:negative regulation of phosphate metabolic process"/>
    <property type="evidence" value="ECO:0007669"/>
    <property type="project" value="InterPro"/>
</dbReference>
<dbReference type="Gene3D" id="1.20.58.220">
    <property type="entry name" value="Phosphate transport system protein phou homolog 2, domain 2"/>
    <property type="match status" value="2"/>
</dbReference>
<keyword evidence="4 6" id="KW-0963">Cytoplasm</keyword>
<dbReference type="FunFam" id="1.20.58.220:FF:000001">
    <property type="entry name" value="Phosphate-specific transport system accessory protein PhoU"/>
    <property type="match status" value="1"/>
</dbReference>
<dbReference type="PIRSF" id="PIRSF003107">
    <property type="entry name" value="PhoU"/>
    <property type="match status" value="1"/>
</dbReference>
<evidence type="ECO:0000259" key="7">
    <source>
        <dbReference type="Pfam" id="PF01895"/>
    </source>
</evidence>
<dbReference type="PANTHER" id="PTHR42930">
    <property type="entry name" value="PHOSPHATE-SPECIFIC TRANSPORT SYSTEM ACCESSORY PROTEIN PHOU"/>
    <property type="match status" value="1"/>
</dbReference>
<proteinExistence type="inferred from homology"/>
<sequence length="239" mass="27194">MTKIGTSEHTYKQFDAELEAIRTQVLQMGGLVESQIQRAVEALVTGNKELMEQVVADDHRVNALEVAIDEDCSQIIARRQPAAIDLRMIMAVVKTITDLERSGDEAEKIARMAKLIYETDRLHMPRFSEIRHVADIAIGMLREALDAFARLDVATAMDVIKRDAQVDEEFRAILRQLITFMMEDPRTISISLEILFIAKAIERIGDHAKNMAEYVVYLVKGKDVRHVAIEEIERETMNQ</sequence>
<organism evidence="8 9">
    <name type="scientific">Pelomicrobium methylotrophicum</name>
    <dbReference type="NCBI Taxonomy" id="2602750"/>
    <lineage>
        <taxon>Bacteria</taxon>
        <taxon>Pseudomonadati</taxon>
        <taxon>Pseudomonadota</taxon>
        <taxon>Hydrogenophilia</taxon>
        <taxon>Hydrogenophilia incertae sedis</taxon>
        <taxon>Pelomicrobium</taxon>
    </lineage>
</organism>
<dbReference type="OrthoDB" id="5291253at2"/>
<comment type="caution">
    <text evidence="8">The sequence shown here is derived from an EMBL/GenBank/DDBJ whole genome shotgun (WGS) entry which is preliminary data.</text>
</comment>
<evidence type="ECO:0000256" key="4">
    <source>
        <dbReference type="ARBA" id="ARBA00022490"/>
    </source>
</evidence>
<feature type="domain" description="PhoU" evidence="7">
    <location>
        <begin position="130"/>
        <end position="215"/>
    </location>
</feature>
<evidence type="ECO:0000256" key="2">
    <source>
        <dbReference type="ARBA" id="ARBA00008107"/>
    </source>
</evidence>
<dbReference type="GO" id="GO:0030643">
    <property type="term" value="P:intracellular phosphate ion homeostasis"/>
    <property type="evidence" value="ECO:0007669"/>
    <property type="project" value="InterPro"/>
</dbReference>
<protein>
    <recommendedName>
        <fullName evidence="6">Phosphate-specific transport system accessory protein PhoU</fullName>
    </recommendedName>
</protein>
<gene>
    <name evidence="8" type="primary">phoU</name>
    <name evidence="8" type="ORF">FR698_02460</name>
</gene>
<dbReference type="RefSeq" id="WP_147798591.1">
    <property type="nucleotide sequence ID" value="NZ_VPFL01000002.1"/>
</dbReference>
<keyword evidence="9" id="KW-1185">Reference proteome</keyword>
<dbReference type="PANTHER" id="PTHR42930:SF3">
    <property type="entry name" value="PHOSPHATE-SPECIFIC TRANSPORT SYSTEM ACCESSORY PROTEIN PHOU"/>
    <property type="match status" value="1"/>
</dbReference>
<evidence type="ECO:0000256" key="3">
    <source>
        <dbReference type="ARBA" id="ARBA00022448"/>
    </source>
</evidence>
<dbReference type="InterPro" id="IPR028366">
    <property type="entry name" value="PhoU"/>
</dbReference>